<name>A0A9J5W5Z6_SOLCO</name>
<gene>
    <name evidence="1" type="ORF">H5410_060557</name>
</gene>
<evidence type="ECO:0000313" key="1">
    <source>
        <dbReference type="EMBL" id="KAG5570791.1"/>
    </source>
</evidence>
<proteinExistence type="predicted"/>
<evidence type="ECO:0000313" key="2">
    <source>
        <dbReference type="Proteomes" id="UP000824120"/>
    </source>
</evidence>
<sequence length="67" mass="7730">MCLEACLIKPRGQYETLCVKCLSKLFDLSNASWTLSGDARHLLERKNMRWWGRDSLGHTEMMTPTQA</sequence>
<keyword evidence="2" id="KW-1185">Reference proteome</keyword>
<reference evidence="1 2" key="1">
    <citation type="submission" date="2020-09" db="EMBL/GenBank/DDBJ databases">
        <title>De no assembly of potato wild relative species, Solanum commersonii.</title>
        <authorList>
            <person name="Cho K."/>
        </authorList>
    </citation>
    <scope>NUCLEOTIDE SEQUENCE [LARGE SCALE GENOMIC DNA]</scope>
    <source>
        <strain evidence="1">LZ3.2</strain>
        <tissue evidence="1">Leaf</tissue>
    </source>
</reference>
<comment type="caution">
    <text evidence="1">The sequence shown here is derived from an EMBL/GenBank/DDBJ whole genome shotgun (WGS) entry which is preliminary data.</text>
</comment>
<dbReference type="EMBL" id="JACXVP010000012">
    <property type="protein sequence ID" value="KAG5570791.1"/>
    <property type="molecule type" value="Genomic_DNA"/>
</dbReference>
<dbReference type="AlphaFoldDB" id="A0A9J5W5Z6"/>
<protein>
    <submittedName>
        <fullName evidence="1">Uncharacterized protein</fullName>
    </submittedName>
</protein>
<dbReference type="Proteomes" id="UP000824120">
    <property type="component" value="Chromosome 12"/>
</dbReference>
<accession>A0A9J5W5Z6</accession>
<organism evidence="1 2">
    <name type="scientific">Solanum commersonii</name>
    <name type="common">Commerson's wild potato</name>
    <name type="synonym">Commerson's nightshade</name>
    <dbReference type="NCBI Taxonomy" id="4109"/>
    <lineage>
        <taxon>Eukaryota</taxon>
        <taxon>Viridiplantae</taxon>
        <taxon>Streptophyta</taxon>
        <taxon>Embryophyta</taxon>
        <taxon>Tracheophyta</taxon>
        <taxon>Spermatophyta</taxon>
        <taxon>Magnoliopsida</taxon>
        <taxon>eudicotyledons</taxon>
        <taxon>Gunneridae</taxon>
        <taxon>Pentapetalae</taxon>
        <taxon>asterids</taxon>
        <taxon>lamiids</taxon>
        <taxon>Solanales</taxon>
        <taxon>Solanaceae</taxon>
        <taxon>Solanoideae</taxon>
        <taxon>Solaneae</taxon>
        <taxon>Solanum</taxon>
    </lineage>
</organism>